<feature type="binding site" evidence="3">
    <location>
        <position position="104"/>
    </location>
    <ligand>
        <name>Zn(2+)</name>
        <dbReference type="ChEBI" id="CHEBI:29105"/>
        <label>2</label>
    </ligand>
</feature>
<dbReference type="Pfam" id="PF07687">
    <property type="entry name" value="M20_dimer"/>
    <property type="match status" value="1"/>
</dbReference>
<dbReference type="PIRSF" id="PIRSF001235">
    <property type="entry name" value="Amidase_carbamoylase"/>
    <property type="match status" value="1"/>
</dbReference>
<comment type="similarity">
    <text evidence="1">Belongs to the peptidase M20 family.</text>
</comment>
<dbReference type="NCBIfam" id="TIGR01879">
    <property type="entry name" value="hydantase"/>
    <property type="match status" value="1"/>
</dbReference>
<keyword evidence="6" id="KW-1185">Reference proteome</keyword>
<evidence type="ECO:0000256" key="3">
    <source>
        <dbReference type="PIRSR" id="PIRSR001235-1"/>
    </source>
</evidence>
<dbReference type="GO" id="GO:0046872">
    <property type="term" value="F:metal ion binding"/>
    <property type="evidence" value="ECO:0007669"/>
    <property type="project" value="UniProtKB-KW"/>
</dbReference>
<dbReference type="Gene3D" id="3.40.630.10">
    <property type="entry name" value="Zn peptidases"/>
    <property type="match status" value="1"/>
</dbReference>
<dbReference type="PANTHER" id="PTHR32494:SF5">
    <property type="entry name" value="ALLANTOATE AMIDOHYDROLASE"/>
    <property type="match status" value="1"/>
</dbReference>
<keyword evidence="3" id="KW-0862">Zinc</keyword>
<dbReference type="InterPro" id="IPR010158">
    <property type="entry name" value="Amidase_Cbmase"/>
</dbReference>
<dbReference type="AlphaFoldDB" id="A0A255YRH8"/>
<dbReference type="RefSeq" id="WP_094458587.1">
    <property type="nucleotide sequence ID" value="NZ_NOXU01000032.1"/>
</dbReference>
<feature type="binding site" evidence="3">
    <location>
        <position position="139"/>
    </location>
    <ligand>
        <name>Zn(2+)</name>
        <dbReference type="ChEBI" id="CHEBI:29105"/>
        <label>2</label>
    </ligand>
</feature>
<dbReference type="InterPro" id="IPR011650">
    <property type="entry name" value="Peptidase_M20_dimer"/>
</dbReference>
<dbReference type="PANTHER" id="PTHR32494">
    <property type="entry name" value="ALLANTOATE DEIMINASE-RELATED"/>
    <property type="match status" value="1"/>
</dbReference>
<accession>A0A255YRH8</accession>
<evidence type="ECO:0000256" key="2">
    <source>
        <dbReference type="ARBA" id="ARBA00022801"/>
    </source>
</evidence>
<dbReference type="NCBIfam" id="NF006769">
    <property type="entry name" value="PRK09290.1-3"/>
    <property type="match status" value="1"/>
</dbReference>
<comment type="caution">
    <text evidence="5">The sequence shown here is derived from an EMBL/GenBank/DDBJ whole genome shotgun (WGS) entry which is preliminary data.</text>
</comment>
<dbReference type="Proteomes" id="UP000216998">
    <property type="component" value="Unassembled WGS sequence"/>
</dbReference>
<dbReference type="SUPFAM" id="SSF53187">
    <property type="entry name" value="Zn-dependent exopeptidases"/>
    <property type="match status" value="1"/>
</dbReference>
<dbReference type="InterPro" id="IPR036264">
    <property type="entry name" value="Bact_exopeptidase_dim_dom"/>
</dbReference>
<evidence type="ECO:0000313" key="6">
    <source>
        <dbReference type="Proteomes" id="UP000216998"/>
    </source>
</evidence>
<evidence type="ECO:0000313" key="5">
    <source>
        <dbReference type="EMBL" id="OYQ31813.1"/>
    </source>
</evidence>
<dbReference type="Gene3D" id="3.30.70.360">
    <property type="match status" value="1"/>
</dbReference>
<protein>
    <submittedName>
        <fullName evidence="5">Zn-dependent hydrolase</fullName>
    </submittedName>
</protein>
<keyword evidence="2 5" id="KW-0378">Hydrolase</keyword>
<dbReference type="CDD" id="cd03884">
    <property type="entry name" value="M20_bAS"/>
    <property type="match status" value="1"/>
</dbReference>
<dbReference type="EMBL" id="NOXU01000032">
    <property type="protein sequence ID" value="OYQ31813.1"/>
    <property type="molecule type" value="Genomic_DNA"/>
</dbReference>
<gene>
    <name evidence="5" type="ORF">CHU95_20465</name>
</gene>
<dbReference type="Pfam" id="PF01546">
    <property type="entry name" value="Peptidase_M20"/>
    <property type="match status" value="1"/>
</dbReference>
<sequence>MTYPSNRSFGSIAALVSRDRLAQRLADMAKIGATEKGGVNRQALSREDGLARALLTRWATARGFSVSTDGIGNLYVRREGSDPTLPPVMTGSHLDSQPTGGRYDGVYGVLAGFEVLEALEDAGAVTKHAVEVVAWTNEEGSRFQPYCMGSALFAGKMDLEMVLACTDAKGVSVRDALAETLALAPAMPVRDFGSPAAAYVEAHIEQGPRLEAEGKTIGVVQGIQGSRWFQVEVTGQEAHAGTTPHGARKDAFQTALKMVNALNELMYDPDDVIRCTFGRFEVLPGSPNTVPGKVIFTIDFRHPDAKLVKERGDQVAPLIHSLASPCEVVVKETSTTAPVDFDAGVVDAVREAAEGLGYASRDMPSGANHDAKFMAPRCPTGMIFIPCRDGISHNEVEYASPEHCHAGAAVLAETLARLAG</sequence>
<evidence type="ECO:0000256" key="1">
    <source>
        <dbReference type="ARBA" id="ARBA00006153"/>
    </source>
</evidence>
<feature type="domain" description="Peptidase M20 dimerisation" evidence="4">
    <location>
        <begin position="222"/>
        <end position="312"/>
    </location>
</feature>
<evidence type="ECO:0000259" key="4">
    <source>
        <dbReference type="Pfam" id="PF07687"/>
    </source>
</evidence>
<dbReference type="NCBIfam" id="NF006771">
    <property type="entry name" value="PRK09290.1-5"/>
    <property type="match status" value="1"/>
</dbReference>
<feature type="binding site" evidence="3">
    <location>
        <position position="93"/>
    </location>
    <ligand>
        <name>Zn(2+)</name>
        <dbReference type="ChEBI" id="CHEBI:29105"/>
        <label>1</label>
    </ligand>
</feature>
<keyword evidence="3" id="KW-0479">Metal-binding</keyword>
<dbReference type="OrthoDB" id="9808195at2"/>
<feature type="binding site" evidence="3">
    <location>
        <position position="393"/>
    </location>
    <ligand>
        <name>Zn(2+)</name>
        <dbReference type="ChEBI" id="CHEBI:29105"/>
        <label>2</label>
    </ligand>
</feature>
<dbReference type="GO" id="GO:0016813">
    <property type="term" value="F:hydrolase activity, acting on carbon-nitrogen (but not peptide) bonds, in linear amidines"/>
    <property type="evidence" value="ECO:0007669"/>
    <property type="project" value="InterPro"/>
</dbReference>
<dbReference type="InterPro" id="IPR002933">
    <property type="entry name" value="Peptidase_M20"/>
</dbReference>
<feature type="binding site" evidence="3">
    <location>
        <position position="104"/>
    </location>
    <ligand>
        <name>Zn(2+)</name>
        <dbReference type="ChEBI" id="CHEBI:29105"/>
        <label>1</label>
    </ligand>
</feature>
<comment type="cofactor">
    <cofactor evidence="3">
        <name>Zn(2+)</name>
        <dbReference type="ChEBI" id="CHEBI:29105"/>
    </cofactor>
    <text evidence="3">Binds 2 Zn(2+) ions per subunit.</text>
</comment>
<dbReference type="SUPFAM" id="SSF55031">
    <property type="entry name" value="Bacterial exopeptidase dimerisation domain"/>
    <property type="match status" value="1"/>
</dbReference>
<reference evidence="5 6" key="1">
    <citation type="submission" date="2017-07" db="EMBL/GenBank/DDBJ databases">
        <title>Niveispirillum cyanobacteriorum sp. nov., isolated from cyanobacterial aggregates in a eutrophic lake.</title>
        <authorList>
            <person name="Cai H."/>
        </authorList>
    </citation>
    <scope>NUCLEOTIDE SEQUENCE [LARGE SCALE GENOMIC DNA]</scope>
    <source>
        <strain evidence="6">TH1-14</strain>
    </source>
</reference>
<feature type="binding site" evidence="3">
    <location>
        <position position="203"/>
    </location>
    <ligand>
        <name>Zn(2+)</name>
        <dbReference type="ChEBI" id="CHEBI:29105"/>
        <label>1</label>
    </ligand>
</feature>
<name>A0A255YRH8_9PROT</name>
<proteinExistence type="inferred from homology"/>
<organism evidence="5 6">
    <name type="scientific">Niveispirillum lacus</name>
    <dbReference type="NCBI Taxonomy" id="1981099"/>
    <lineage>
        <taxon>Bacteria</taxon>
        <taxon>Pseudomonadati</taxon>
        <taxon>Pseudomonadota</taxon>
        <taxon>Alphaproteobacteria</taxon>
        <taxon>Rhodospirillales</taxon>
        <taxon>Azospirillaceae</taxon>
        <taxon>Niveispirillum</taxon>
    </lineage>
</organism>